<dbReference type="InterPro" id="IPR029062">
    <property type="entry name" value="Class_I_gatase-like"/>
</dbReference>
<dbReference type="Gene3D" id="3.40.50.10740">
    <property type="entry name" value="Class I glutamine amidotransferase-like"/>
    <property type="match status" value="1"/>
</dbReference>
<keyword evidence="6" id="KW-0121">Carboxypeptidase</keyword>
<organism evidence="6 7">
    <name type="scientific">Halococcus salifodinae DSM 8989</name>
    <dbReference type="NCBI Taxonomy" id="1227456"/>
    <lineage>
        <taxon>Archaea</taxon>
        <taxon>Methanobacteriati</taxon>
        <taxon>Methanobacteriota</taxon>
        <taxon>Stenosarchaea group</taxon>
        <taxon>Halobacteria</taxon>
        <taxon>Halobacteriales</taxon>
        <taxon>Halococcaceae</taxon>
        <taxon>Halococcus</taxon>
    </lineage>
</organism>
<dbReference type="GO" id="GO:0004180">
    <property type="term" value="F:carboxypeptidase activity"/>
    <property type="evidence" value="ECO:0007669"/>
    <property type="project" value="UniProtKB-KW"/>
</dbReference>
<name>M0N262_9EURY</name>
<evidence type="ECO:0000256" key="3">
    <source>
        <dbReference type="SAM" id="MobiDB-lite"/>
    </source>
</evidence>
<comment type="similarity">
    <text evidence="1">Belongs to the peptidase S66 family.</text>
</comment>
<evidence type="ECO:0000313" key="6">
    <source>
        <dbReference type="EMBL" id="EMA50800.1"/>
    </source>
</evidence>
<dbReference type="InterPro" id="IPR027461">
    <property type="entry name" value="Carboxypeptidase_A_C_sf"/>
</dbReference>
<dbReference type="SUPFAM" id="SSF141986">
    <property type="entry name" value="LD-carboxypeptidase A C-terminal domain-like"/>
    <property type="match status" value="1"/>
</dbReference>
<feature type="compositionally biased region" description="Low complexity" evidence="3">
    <location>
        <begin position="346"/>
        <end position="356"/>
    </location>
</feature>
<evidence type="ECO:0000259" key="5">
    <source>
        <dbReference type="Pfam" id="PF17676"/>
    </source>
</evidence>
<dbReference type="SUPFAM" id="SSF52317">
    <property type="entry name" value="Class I glutamine amidotransferase-like"/>
    <property type="match status" value="1"/>
</dbReference>
<evidence type="ECO:0000256" key="2">
    <source>
        <dbReference type="ARBA" id="ARBA00022801"/>
    </source>
</evidence>
<feature type="domain" description="LD-carboxypeptidase N-terminal" evidence="4">
    <location>
        <begin position="32"/>
        <end position="151"/>
    </location>
</feature>
<dbReference type="EMBL" id="AOME01000070">
    <property type="protein sequence ID" value="EMA50800.1"/>
    <property type="molecule type" value="Genomic_DNA"/>
</dbReference>
<keyword evidence="6" id="KW-0645">Protease</keyword>
<proteinExistence type="inferred from homology"/>
<feature type="compositionally biased region" description="Low complexity" evidence="3">
    <location>
        <begin position="397"/>
        <end position="411"/>
    </location>
</feature>
<feature type="domain" description="LD-carboxypeptidase C-terminal" evidence="5">
    <location>
        <begin position="225"/>
        <end position="344"/>
    </location>
</feature>
<protein>
    <submittedName>
        <fullName evidence="6">Peptidase U61 LD-carboxypeptidase A</fullName>
    </submittedName>
</protein>
<comment type="caution">
    <text evidence="6">The sequence shown here is derived from an EMBL/GenBank/DDBJ whole genome shotgun (WGS) entry which is preliminary data.</text>
</comment>
<reference evidence="6 7" key="1">
    <citation type="journal article" date="2014" name="PLoS Genet.">
        <title>Phylogenetically driven sequencing of extremely halophilic archaea reveals strategies for static and dynamic osmo-response.</title>
        <authorList>
            <person name="Becker E.A."/>
            <person name="Seitzer P.M."/>
            <person name="Tritt A."/>
            <person name="Larsen D."/>
            <person name="Krusor M."/>
            <person name="Yao A.I."/>
            <person name="Wu D."/>
            <person name="Madern D."/>
            <person name="Eisen J.A."/>
            <person name="Darling A.E."/>
            <person name="Facciotti M.T."/>
        </authorList>
    </citation>
    <scope>NUCLEOTIDE SEQUENCE [LARGE SCALE GENOMIC DNA]</scope>
    <source>
        <strain evidence="6 7">DSM 8989</strain>
    </source>
</reference>
<dbReference type="PANTHER" id="PTHR30237:SF4">
    <property type="entry name" value="LD-CARBOXYPEPTIDASE C-TERMINAL DOMAIN-CONTAINING PROTEIN"/>
    <property type="match status" value="1"/>
</dbReference>
<dbReference type="Pfam" id="PF02016">
    <property type="entry name" value="Peptidase_S66"/>
    <property type="match status" value="1"/>
</dbReference>
<keyword evidence="2" id="KW-0378">Hydrolase</keyword>
<dbReference type="InterPro" id="IPR003507">
    <property type="entry name" value="S66_fam"/>
</dbReference>
<feature type="compositionally biased region" description="Polar residues" evidence="3">
    <location>
        <begin position="357"/>
        <end position="366"/>
    </location>
</feature>
<evidence type="ECO:0000256" key="1">
    <source>
        <dbReference type="ARBA" id="ARBA00010233"/>
    </source>
</evidence>
<feature type="region of interest" description="Disordered" evidence="3">
    <location>
        <begin position="384"/>
        <end position="411"/>
    </location>
</feature>
<dbReference type="Proteomes" id="UP000011625">
    <property type="component" value="Unassembled WGS sequence"/>
</dbReference>
<dbReference type="Gene3D" id="3.50.30.60">
    <property type="entry name" value="LD-carboxypeptidase A C-terminal domain-like"/>
    <property type="match status" value="1"/>
</dbReference>
<accession>M0N262</accession>
<dbReference type="STRING" id="1227456.C450_14027"/>
<evidence type="ECO:0000313" key="7">
    <source>
        <dbReference type="Proteomes" id="UP000011625"/>
    </source>
</evidence>
<sequence length="460" mass="50586">MNGRSAFRFDRRDAIMPSEFVVPPALDPGDSVAIVAPSSGGAADAPHVLDLGVERLRETFDLEPVVYPTAEKGNEYLETHPEERARDIHDAFRDPDVRGIVATIGGDDQLRVLPHLDAGVLRDNPTRFYGMSDNTNLQLYLWNLGIVSYNGGQLMNQVATPGHLHEFTERHLRRAFFEESLGELEPAAEWTDDVIDWGDDAYADHEPAYEDAIGWTWRGGEERAEGRLWGGCLAIVEWHLMTGRYLPDPGALDGCVLAIETAEDMPSADRVKWTLMCMGERGLLDRFGAVLVGRPATRNHRERPNDEERAAYRDRQREAIAGQLERYNPDIPVVFDLDFGHTNPPSRSRSAAERSSIPTTNGSSSGEGAASLIVVRSGSQREIRRGRLFAGPDEIMSAGSSSSPRSRGTSTLFTSRANRSEELFYDSPAHGSPGVRPPLASRSLTGPIAAALGFVSLPLR</sequence>
<dbReference type="InterPro" id="IPR027478">
    <property type="entry name" value="LdcA_N"/>
</dbReference>
<dbReference type="PATRIC" id="fig|1227456.3.peg.2842"/>
<dbReference type="CDD" id="cd07062">
    <property type="entry name" value="Peptidase_S66_mccF_like"/>
    <property type="match status" value="1"/>
</dbReference>
<evidence type="ECO:0000259" key="4">
    <source>
        <dbReference type="Pfam" id="PF02016"/>
    </source>
</evidence>
<dbReference type="InterPro" id="IPR040921">
    <property type="entry name" value="Peptidase_S66C"/>
</dbReference>
<feature type="region of interest" description="Disordered" evidence="3">
    <location>
        <begin position="338"/>
        <end position="370"/>
    </location>
</feature>
<dbReference type="InterPro" id="IPR040449">
    <property type="entry name" value="Peptidase_S66_N"/>
</dbReference>
<dbReference type="Pfam" id="PF17676">
    <property type="entry name" value="Peptidase_S66C"/>
    <property type="match status" value="1"/>
</dbReference>
<gene>
    <name evidence="6" type="ORF">C450_14027</name>
</gene>
<dbReference type="AlphaFoldDB" id="M0N262"/>
<keyword evidence="7" id="KW-1185">Reference proteome</keyword>
<dbReference type="PANTHER" id="PTHR30237">
    <property type="entry name" value="MURAMOYLTETRAPEPTIDE CARBOXYPEPTIDASE"/>
    <property type="match status" value="1"/>
</dbReference>